<evidence type="ECO:0000313" key="2">
    <source>
        <dbReference type="EMBL" id="MBE7368032.1"/>
    </source>
</evidence>
<proteinExistence type="predicted"/>
<protein>
    <recommendedName>
        <fullName evidence="4">Lipoprotein</fullName>
    </recommendedName>
</protein>
<sequence length="192" mass="21012">MKKLLAILFVLVLAGCAAVVKVEGDQMVNNKMAVKLPEAWNRLNYPGQPYEVWTQEGASLDQLRFWAGVQPGKQIVTLPPSPSGQKAPRVPTFTANMTPDQLVSLFEIMYSADGSQVKVTKIEPASFAGANGVRFEMLVTMKKTDLVVRTMGWAAVRNNELFAATYHAPDLAFFKRLAPKAEAVVKTAAIKS</sequence>
<evidence type="ECO:0008006" key="4">
    <source>
        <dbReference type="Google" id="ProtNLM"/>
    </source>
</evidence>
<name>A0ABR9S406_9BURK</name>
<keyword evidence="1" id="KW-0732">Signal</keyword>
<dbReference type="PROSITE" id="PS51257">
    <property type="entry name" value="PROKAR_LIPOPROTEIN"/>
    <property type="match status" value="1"/>
</dbReference>
<dbReference type="RefSeq" id="WP_193676650.1">
    <property type="nucleotide sequence ID" value="NZ_JADDIV010000003.1"/>
</dbReference>
<dbReference type="EMBL" id="JADDIV010000003">
    <property type="protein sequence ID" value="MBE7368032.1"/>
    <property type="molecule type" value="Genomic_DNA"/>
</dbReference>
<reference evidence="2 3" key="1">
    <citation type="submission" date="2020-10" db="EMBL/GenBank/DDBJ databases">
        <title>Ramlibacter sp. HM2 16S ribosomal RNA gene Genome sequencing and assembly.</title>
        <authorList>
            <person name="Kang M."/>
        </authorList>
    </citation>
    <scope>NUCLEOTIDE SEQUENCE [LARGE SCALE GENOMIC DNA]</scope>
    <source>
        <strain evidence="2 3">HM2</strain>
    </source>
</reference>
<gene>
    <name evidence="2" type="ORF">IM787_10670</name>
</gene>
<feature type="chain" id="PRO_5047406531" description="Lipoprotein" evidence="1">
    <location>
        <begin position="18"/>
        <end position="192"/>
    </location>
</feature>
<accession>A0ABR9S406</accession>
<feature type="signal peptide" evidence="1">
    <location>
        <begin position="1"/>
        <end position="17"/>
    </location>
</feature>
<organism evidence="2 3">
    <name type="scientific">Ramlibacter pallidus</name>
    <dbReference type="NCBI Taxonomy" id="2780087"/>
    <lineage>
        <taxon>Bacteria</taxon>
        <taxon>Pseudomonadati</taxon>
        <taxon>Pseudomonadota</taxon>
        <taxon>Betaproteobacteria</taxon>
        <taxon>Burkholderiales</taxon>
        <taxon>Comamonadaceae</taxon>
        <taxon>Ramlibacter</taxon>
    </lineage>
</organism>
<dbReference type="Proteomes" id="UP000806285">
    <property type="component" value="Unassembled WGS sequence"/>
</dbReference>
<evidence type="ECO:0000256" key="1">
    <source>
        <dbReference type="SAM" id="SignalP"/>
    </source>
</evidence>
<keyword evidence="3" id="KW-1185">Reference proteome</keyword>
<comment type="caution">
    <text evidence="2">The sequence shown here is derived from an EMBL/GenBank/DDBJ whole genome shotgun (WGS) entry which is preliminary data.</text>
</comment>
<evidence type="ECO:0000313" key="3">
    <source>
        <dbReference type="Proteomes" id="UP000806285"/>
    </source>
</evidence>